<name>A0A409XAU2_PSICY</name>
<organism evidence="2 3">
    <name type="scientific">Psilocybe cyanescens</name>
    <dbReference type="NCBI Taxonomy" id="93625"/>
    <lineage>
        <taxon>Eukaryota</taxon>
        <taxon>Fungi</taxon>
        <taxon>Dikarya</taxon>
        <taxon>Basidiomycota</taxon>
        <taxon>Agaricomycotina</taxon>
        <taxon>Agaricomycetes</taxon>
        <taxon>Agaricomycetidae</taxon>
        <taxon>Agaricales</taxon>
        <taxon>Agaricineae</taxon>
        <taxon>Strophariaceae</taxon>
        <taxon>Psilocybe</taxon>
    </lineage>
</organism>
<feature type="region of interest" description="Disordered" evidence="1">
    <location>
        <begin position="40"/>
        <end position="124"/>
    </location>
</feature>
<dbReference type="AlphaFoldDB" id="A0A409XAU2"/>
<dbReference type="EMBL" id="NHYD01002186">
    <property type="protein sequence ID" value="PPQ87918.1"/>
    <property type="molecule type" value="Genomic_DNA"/>
</dbReference>
<dbReference type="InParanoid" id="A0A409XAU2"/>
<comment type="caution">
    <text evidence="2">The sequence shown here is derived from an EMBL/GenBank/DDBJ whole genome shotgun (WGS) entry which is preliminary data.</text>
</comment>
<dbReference type="Proteomes" id="UP000283269">
    <property type="component" value="Unassembled WGS sequence"/>
</dbReference>
<gene>
    <name evidence="2" type="ORF">CVT25_001260</name>
</gene>
<proteinExistence type="predicted"/>
<feature type="compositionally biased region" description="Polar residues" evidence="1">
    <location>
        <begin position="17"/>
        <end position="28"/>
    </location>
</feature>
<reference evidence="2 3" key="1">
    <citation type="journal article" date="2018" name="Evol. Lett.">
        <title>Horizontal gene cluster transfer increased hallucinogenic mushroom diversity.</title>
        <authorList>
            <person name="Reynolds H.T."/>
            <person name="Vijayakumar V."/>
            <person name="Gluck-Thaler E."/>
            <person name="Korotkin H.B."/>
            <person name="Matheny P.B."/>
            <person name="Slot J.C."/>
        </authorList>
    </citation>
    <scope>NUCLEOTIDE SEQUENCE [LARGE SCALE GENOMIC DNA]</scope>
    <source>
        <strain evidence="2 3">2631</strain>
    </source>
</reference>
<feature type="region of interest" description="Disordered" evidence="1">
    <location>
        <begin position="1"/>
        <end position="28"/>
    </location>
</feature>
<feature type="compositionally biased region" description="Basic and acidic residues" evidence="1">
    <location>
        <begin position="102"/>
        <end position="111"/>
    </location>
</feature>
<protein>
    <submittedName>
        <fullName evidence="2">Uncharacterized protein</fullName>
    </submittedName>
</protein>
<evidence type="ECO:0000256" key="1">
    <source>
        <dbReference type="SAM" id="MobiDB-lite"/>
    </source>
</evidence>
<keyword evidence="3" id="KW-1185">Reference proteome</keyword>
<evidence type="ECO:0000313" key="2">
    <source>
        <dbReference type="EMBL" id="PPQ87918.1"/>
    </source>
</evidence>
<accession>A0A409XAU2</accession>
<evidence type="ECO:0000313" key="3">
    <source>
        <dbReference type="Proteomes" id="UP000283269"/>
    </source>
</evidence>
<sequence length="349" mass="39530">MAYPRSARTPDRDEHPSSIQQAVDDNYSSTVLSYQSRDIYAASKKPAGDSKKSKRPSLNVNTKGFPPNVPSQYLYAQANLLQDSEGEDESTGMPETCPTPEKGPDMADEQHPWPNPPKKPKKKGIYKKLNASRRQLAPSLQPPVTLTIHQSGGGEYTDGEIKVSVISQIPGEDYNGPTPEVEISIKRTTGIYSSLMSLFRGPDLINDITFVDCNYPRVGTDHQLFARLCVKWIRQDLEQIFLSVGHGDPILQFKWEVKTSTSQDLYGTIDGSELLVATFEYSATSSWTHRLDLHEMMFYTDRDMFRQIIVESFIHLSKFENKQLTRPSERKLDLLEAFSYEIYNVSSYI</sequence>